<accession>A0A226EE34</accession>
<dbReference type="Proteomes" id="UP000198287">
    <property type="component" value="Unassembled WGS sequence"/>
</dbReference>
<keyword evidence="3" id="KW-1185">Reference proteome</keyword>
<evidence type="ECO:0000313" key="3">
    <source>
        <dbReference type="Proteomes" id="UP000198287"/>
    </source>
</evidence>
<feature type="region of interest" description="Disordered" evidence="1">
    <location>
        <begin position="77"/>
        <end position="98"/>
    </location>
</feature>
<dbReference type="EMBL" id="LNIX01000005">
    <property type="protein sequence ID" value="OXA55081.1"/>
    <property type="molecule type" value="Genomic_DNA"/>
</dbReference>
<evidence type="ECO:0000313" key="2">
    <source>
        <dbReference type="EMBL" id="OXA55081.1"/>
    </source>
</evidence>
<protein>
    <submittedName>
        <fullName evidence="2">Uncharacterized protein</fullName>
    </submittedName>
</protein>
<evidence type="ECO:0000256" key="1">
    <source>
        <dbReference type="SAM" id="MobiDB-lite"/>
    </source>
</evidence>
<feature type="compositionally biased region" description="Basic and acidic residues" evidence="1">
    <location>
        <begin position="88"/>
        <end position="98"/>
    </location>
</feature>
<organism evidence="2 3">
    <name type="scientific">Folsomia candida</name>
    <name type="common">Springtail</name>
    <dbReference type="NCBI Taxonomy" id="158441"/>
    <lineage>
        <taxon>Eukaryota</taxon>
        <taxon>Metazoa</taxon>
        <taxon>Ecdysozoa</taxon>
        <taxon>Arthropoda</taxon>
        <taxon>Hexapoda</taxon>
        <taxon>Collembola</taxon>
        <taxon>Entomobryomorpha</taxon>
        <taxon>Isotomoidea</taxon>
        <taxon>Isotomidae</taxon>
        <taxon>Proisotominae</taxon>
        <taxon>Folsomia</taxon>
    </lineage>
</organism>
<comment type="caution">
    <text evidence="2">The sequence shown here is derived from an EMBL/GenBank/DDBJ whole genome shotgun (WGS) entry which is preliminary data.</text>
</comment>
<dbReference type="AlphaFoldDB" id="A0A226EE34"/>
<gene>
    <name evidence="2" type="ORF">Fcan01_11344</name>
</gene>
<sequence length="239" mass="27276">MVLTQLNGVDSFLQDAVLNWDSYGESVQKLDFLKKFAQSLNSEEIHHLKNILGHRARNGQTKKRKWVGVTWEAKKKSLVQTPPPESRPPCESRPGGEEPLRPWWTSFEKSQVVGLDVEKVNLRNVKGVARVKPGKIGIVDHKYETILESDVYHQPGAFLDGPLDSAVSGITRYSLDKLKDWLIVKRKVKDILDNKLVITVAGQGDLSCMDLERDEYGELFDLQMFYRRPNPMYLTKPSQ</sequence>
<proteinExistence type="predicted"/>
<name>A0A226EE34_FOLCA</name>
<reference evidence="2 3" key="1">
    <citation type="submission" date="2015-12" db="EMBL/GenBank/DDBJ databases">
        <title>The genome of Folsomia candida.</title>
        <authorList>
            <person name="Faddeeva A."/>
            <person name="Derks M.F."/>
            <person name="Anvar Y."/>
            <person name="Smit S."/>
            <person name="Van Straalen N."/>
            <person name="Roelofs D."/>
        </authorList>
    </citation>
    <scope>NUCLEOTIDE SEQUENCE [LARGE SCALE GENOMIC DNA]</scope>
    <source>
        <strain evidence="2 3">VU population</strain>
        <tissue evidence="2">Whole body</tissue>
    </source>
</reference>